<keyword evidence="2" id="KW-1185">Reference proteome</keyword>
<gene>
    <name evidence="1" type="ORF">TM49_17110</name>
</gene>
<dbReference type="RefSeq" id="WP_045683047.1">
    <property type="nucleotide sequence ID" value="NZ_CP010803.1"/>
</dbReference>
<dbReference type="OrthoDB" id="7916376at2"/>
<dbReference type="AlphaFoldDB" id="A0A0D5LSF2"/>
<proteinExistence type="predicted"/>
<evidence type="ECO:0000313" key="1">
    <source>
        <dbReference type="EMBL" id="AJY47011.1"/>
    </source>
</evidence>
<reference evidence="1 2" key="1">
    <citation type="journal article" date="2015" name="Genome Announc.">
        <title>Complete genome sequence of Martelella endophytica YC6887, which has antifungal activity associated with a halophyte.</title>
        <authorList>
            <person name="Khan A."/>
            <person name="Khan H."/>
            <person name="Chung E.J."/>
            <person name="Hossain M.T."/>
            <person name="Chung Y.R."/>
        </authorList>
    </citation>
    <scope>NUCLEOTIDE SEQUENCE [LARGE SCALE GENOMIC DNA]</scope>
    <source>
        <strain evidence="1">YC6887</strain>
    </source>
</reference>
<name>A0A0D5LSF2_MAREN</name>
<dbReference type="EMBL" id="CP010803">
    <property type="protein sequence ID" value="AJY47011.1"/>
    <property type="molecule type" value="Genomic_DNA"/>
</dbReference>
<dbReference type="Proteomes" id="UP000032611">
    <property type="component" value="Chromosome"/>
</dbReference>
<sequence length="146" mass="15488">MPAALIAMTILGCDDSLSQCRYIDTAPERYATVELCDDALATDLEYYKYSEFPSVVAVCQTPGEPIAEALGGADVQGLPVAVADNGAGSVQQMEPSSQSRVADLADGAVHSVGSLIPSRKQVRTVLTAPVHVVTDSYAWMARKLDR</sequence>
<organism evidence="1 2">
    <name type="scientific">Martelella endophytica</name>
    <dbReference type="NCBI Taxonomy" id="1486262"/>
    <lineage>
        <taxon>Bacteria</taxon>
        <taxon>Pseudomonadati</taxon>
        <taxon>Pseudomonadota</taxon>
        <taxon>Alphaproteobacteria</taxon>
        <taxon>Hyphomicrobiales</taxon>
        <taxon>Aurantimonadaceae</taxon>
        <taxon>Martelella</taxon>
    </lineage>
</organism>
<evidence type="ECO:0000313" key="2">
    <source>
        <dbReference type="Proteomes" id="UP000032611"/>
    </source>
</evidence>
<dbReference type="HOGENOM" id="CLU_127586_0_0_5"/>
<accession>A0A0D5LSF2</accession>
<dbReference type="KEGG" id="mey:TM49_17110"/>
<dbReference type="PATRIC" id="fig|1486262.3.peg.3540"/>
<protein>
    <submittedName>
        <fullName evidence="1">Uncharacterized protein</fullName>
    </submittedName>
</protein>